<dbReference type="GO" id="GO:0005975">
    <property type="term" value="P:carbohydrate metabolic process"/>
    <property type="evidence" value="ECO:0007669"/>
    <property type="project" value="InterPro"/>
</dbReference>
<dbReference type="SUPFAM" id="SSF144015">
    <property type="entry name" value="Peptidoglycan deacetylase N-terminal noncatalytic region"/>
    <property type="match status" value="1"/>
</dbReference>
<evidence type="ECO:0000256" key="1">
    <source>
        <dbReference type="ARBA" id="ARBA00022723"/>
    </source>
</evidence>
<dbReference type="GO" id="GO:0016810">
    <property type="term" value="F:hydrolase activity, acting on carbon-nitrogen (but not peptide) bonds"/>
    <property type="evidence" value="ECO:0007669"/>
    <property type="project" value="InterPro"/>
</dbReference>
<keyword evidence="3" id="KW-0472">Membrane</keyword>
<organism evidence="5 6">
    <name type="scientific">Streptococcus phocae</name>
    <dbReference type="NCBI Taxonomy" id="119224"/>
    <lineage>
        <taxon>Bacteria</taxon>
        <taxon>Bacillati</taxon>
        <taxon>Bacillota</taxon>
        <taxon>Bacilli</taxon>
        <taxon>Lactobacillales</taxon>
        <taxon>Streptococcaceae</taxon>
        <taxon>Streptococcus</taxon>
    </lineage>
</organism>
<keyword evidence="6" id="KW-1185">Reference proteome</keyword>
<dbReference type="InterPro" id="IPR050248">
    <property type="entry name" value="Polysacc_deacetylase_ArnD"/>
</dbReference>
<sequence length="428" mass="48335">MKKINYILIVLLSLSLLGIALFFINDWKVKRDIQNLVTEQQTKPNQTPKIQAVKHIKNGDHDFYYFSPIKTVDRFYDSNLPTSLYANQPKNKAVVMIKPQFEKSNLKNVKQLAISQTVYRVKPFGLQKMSQKIISRYHVKENYERFTLKDLVSGHLERIEQEVSKHYPEKSFALSKSQALSEKDDLLSDGFRVVSGKLKLTDGISIPLADLFDVIDVGVLEASEKAAYDDYQAKKKAEEARRTQKLVALTFDDGPDPSTTPQVLSILAKYQAKGTFFMLGSKIAGNESLVKKVTDAGHEIDNHSWDHPDLTTLTAEQVKEQVNNTSEVIKKASGQGPIYLRPPYGATNESVRKASGLTEMLWTVDTRDWENHSTNGIMANLKQQLQPGGVVLMHDIHQTTVDALPIVMEYLKAEGYQCVTLKELFGTR</sequence>
<accession>A0A0P6SK44</accession>
<dbReference type="InterPro" id="IPR011330">
    <property type="entry name" value="Glyco_hydro/deAcase_b/a-brl"/>
</dbReference>
<name>A0A0P6SK44_9STRE</name>
<dbReference type="PANTHER" id="PTHR10587:SF133">
    <property type="entry name" value="CHITIN DEACETYLASE 1-RELATED"/>
    <property type="match status" value="1"/>
</dbReference>
<evidence type="ECO:0000259" key="4">
    <source>
        <dbReference type="PROSITE" id="PS51677"/>
    </source>
</evidence>
<dbReference type="InterPro" id="IPR002509">
    <property type="entry name" value="NODB_dom"/>
</dbReference>
<dbReference type="PANTHER" id="PTHR10587">
    <property type="entry name" value="GLYCOSYL TRANSFERASE-RELATED"/>
    <property type="match status" value="1"/>
</dbReference>
<dbReference type="Gene3D" id="3.90.640.30">
    <property type="match status" value="1"/>
</dbReference>
<dbReference type="RefSeq" id="WP_054278506.1">
    <property type="nucleotide sequence ID" value="NZ_LHQM01000010.1"/>
</dbReference>
<protein>
    <submittedName>
        <fullName evidence="5">Deacetylase</fullName>
    </submittedName>
</protein>
<evidence type="ECO:0000256" key="3">
    <source>
        <dbReference type="SAM" id="Phobius"/>
    </source>
</evidence>
<keyword evidence="3" id="KW-1133">Transmembrane helix</keyword>
<dbReference type="PROSITE" id="PS51677">
    <property type="entry name" value="NODB"/>
    <property type="match status" value="1"/>
</dbReference>
<reference evidence="5 6" key="1">
    <citation type="submission" date="2015-08" db="EMBL/GenBank/DDBJ databases">
        <title>Genome sequence of Streptococcus phocae subsp. phocae ATCC 51973T isolated from liver specimen obtained from seal.</title>
        <authorList>
            <person name="Avendano-Herrera R."/>
        </authorList>
    </citation>
    <scope>NUCLEOTIDE SEQUENCE [LARGE SCALE GENOMIC DNA]</scope>
    <source>
        <strain evidence="5 6">ATCC 51973</strain>
    </source>
</reference>
<comment type="caution">
    <text evidence="5">The sequence shown here is derived from an EMBL/GenBank/DDBJ whole genome shotgun (WGS) entry which is preliminary data.</text>
</comment>
<dbReference type="Proteomes" id="UP000049578">
    <property type="component" value="Unassembled WGS sequence"/>
</dbReference>
<dbReference type="Gene3D" id="3.20.20.370">
    <property type="entry name" value="Glycoside hydrolase/deacetylase"/>
    <property type="match status" value="1"/>
</dbReference>
<dbReference type="STRING" id="119224.AKK44_03345"/>
<dbReference type="EMBL" id="LHQM01000010">
    <property type="protein sequence ID" value="KPJ22694.1"/>
    <property type="molecule type" value="Genomic_DNA"/>
</dbReference>
<keyword evidence="3" id="KW-0812">Transmembrane</keyword>
<keyword evidence="1" id="KW-0479">Metal-binding</keyword>
<keyword evidence="2" id="KW-0378">Hydrolase</keyword>
<gene>
    <name evidence="5" type="ORF">AKK44_03345</name>
</gene>
<dbReference type="GO" id="GO:0016020">
    <property type="term" value="C:membrane"/>
    <property type="evidence" value="ECO:0007669"/>
    <property type="project" value="TreeGrafter"/>
</dbReference>
<evidence type="ECO:0000313" key="6">
    <source>
        <dbReference type="Proteomes" id="UP000049578"/>
    </source>
</evidence>
<dbReference type="Pfam" id="PF01522">
    <property type="entry name" value="Polysacc_deac_1"/>
    <property type="match status" value="1"/>
</dbReference>
<feature type="transmembrane region" description="Helical" evidence="3">
    <location>
        <begin position="6"/>
        <end position="24"/>
    </location>
</feature>
<evidence type="ECO:0000313" key="5">
    <source>
        <dbReference type="EMBL" id="KPJ22694.1"/>
    </source>
</evidence>
<dbReference type="GO" id="GO:0046872">
    <property type="term" value="F:metal ion binding"/>
    <property type="evidence" value="ECO:0007669"/>
    <property type="project" value="UniProtKB-KW"/>
</dbReference>
<feature type="domain" description="NodB homology" evidence="4">
    <location>
        <begin position="245"/>
        <end position="419"/>
    </location>
</feature>
<proteinExistence type="predicted"/>
<dbReference type="SUPFAM" id="SSF88713">
    <property type="entry name" value="Glycoside hydrolase/deacetylase"/>
    <property type="match status" value="1"/>
</dbReference>
<dbReference type="AlphaFoldDB" id="A0A0P6SK44"/>
<evidence type="ECO:0000256" key="2">
    <source>
        <dbReference type="ARBA" id="ARBA00022801"/>
    </source>
</evidence>
<dbReference type="PATRIC" id="fig|119224.3.peg.193"/>